<dbReference type="InterPro" id="IPR043128">
    <property type="entry name" value="Rev_trsase/Diguanyl_cyclase"/>
</dbReference>
<dbReference type="EC" id="2.7.7.65" evidence="1"/>
<name>A0AAX4HMH0_9BACT</name>
<dbReference type="SUPFAM" id="SSF49879">
    <property type="entry name" value="SMAD/FHA domain"/>
    <property type="match status" value="1"/>
</dbReference>
<dbReference type="InterPro" id="IPR050469">
    <property type="entry name" value="Diguanylate_Cyclase"/>
</dbReference>
<dbReference type="GO" id="GO:0005886">
    <property type="term" value="C:plasma membrane"/>
    <property type="evidence" value="ECO:0007669"/>
    <property type="project" value="TreeGrafter"/>
</dbReference>
<dbReference type="GO" id="GO:0052621">
    <property type="term" value="F:diguanylate cyclase activity"/>
    <property type="evidence" value="ECO:0007669"/>
    <property type="project" value="UniProtKB-EC"/>
</dbReference>
<feature type="domain" description="FHA" evidence="3">
    <location>
        <begin position="51"/>
        <end position="100"/>
    </location>
</feature>
<keyword evidence="6" id="KW-1185">Reference proteome</keyword>
<comment type="catalytic activity">
    <reaction evidence="2">
        <text>2 GTP = 3',3'-c-di-GMP + 2 diphosphate</text>
        <dbReference type="Rhea" id="RHEA:24898"/>
        <dbReference type="ChEBI" id="CHEBI:33019"/>
        <dbReference type="ChEBI" id="CHEBI:37565"/>
        <dbReference type="ChEBI" id="CHEBI:58805"/>
        <dbReference type="EC" id="2.7.7.65"/>
    </reaction>
</comment>
<accession>A0AAX4HMH0</accession>
<dbReference type="CDD" id="cd00060">
    <property type="entry name" value="FHA"/>
    <property type="match status" value="1"/>
</dbReference>
<dbReference type="Pfam" id="PF00990">
    <property type="entry name" value="GGDEF"/>
    <property type="match status" value="1"/>
</dbReference>
<dbReference type="KEGG" id="psti:SOO65_17405"/>
<dbReference type="InterPro" id="IPR008984">
    <property type="entry name" value="SMAD_FHA_dom_sf"/>
</dbReference>
<dbReference type="InterPro" id="IPR000253">
    <property type="entry name" value="FHA_dom"/>
</dbReference>
<dbReference type="SMART" id="SM00267">
    <property type="entry name" value="GGDEF"/>
    <property type="match status" value="1"/>
</dbReference>
<protein>
    <recommendedName>
        <fullName evidence="1">diguanylate cyclase</fullName>
        <ecNumber evidence="1">2.7.7.65</ecNumber>
    </recommendedName>
</protein>
<organism evidence="5 6">
    <name type="scientific">Peredibacter starrii</name>
    <dbReference type="NCBI Taxonomy" id="28202"/>
    <lineage>
        <taxon>Bacteria</taxon>
        <taxon>Pseudomonadati</taxon>
        <taxon>Bdellovibrionota</taxon>
        <taxon>Bacteriovoracia</taxon>
        <taxon>Bacteriovoracales</taxon>
        <taxon>Bacteriovoracaceae</taxon>
        <taxon>Peredibacter</taxon>
    </lineage>
</organism>
<dbReference type="InterPro" id="IPR000160">
    <property type="entry name" value="GGDEF_dom"/>
</dbReference>
<dbReference type="FunFam" id="3.30.70.270:FF:000001">
    <property type="entry name" value="Diguanylate cyclase domain protein"/>
    <property type="match status" value="1"/>
</dbReference>
<dbReference type="Gene3D" id="3.30.70.270">
    <property type="match status" value="1"/>
</dbReference>
<dbReference type="InterPro" id="IPR029787">
    <property type="entry name" value="Nucleotide_cyclase"/>
</dbReference>
<feature type="domain" description="GGDEF" evidence="4">
    <location>
        <begin position="169"/>
        <end position="303"/>
    </location>
</feature>
<dbReference type="SUPFAM" id="SSF55073">
    <property type="entry name" value="Nucleotide cyclase"/>
    <property type="match status" value="1"/>
</dbReference>
<dbReference type="Pfam" id="PF00498">
    <property type="entry name" value="FHA"/>
    <property type="match status" value="1"/>
</dbReference>
<dbReference type="GO" id="GO:1902201">
    <property type="term" value="P:negative regulation of bacterial-type flagellum-dependent cell motility"/>
    <property type="evidence" value="ECO:0007669"/>
    <property type="project" value="TreeGrafter"/>
</dbReference>
<evidence type="ECO:0000259" key="3">
    <source>
        <dbReference type="PROSITE" id="PS50006"/>
    </source>
</evidence>
<dbReference type="CDD" id="cd01949">
    <property type="entry name" value="GGDEF"/>
    <property type="match status" value="1"/>
</dbReference>
<dbReference type="Gene3D" id="2.60.200.20">
    <property type="match status" value="1"/>
</dbReference>
<evidence type="ECO:0000256" key="1">
    <source>
        <dbReference type="ARBA" id="ARBA00012528"/>
    </source>
</evidence>
<proteinExistence type="predicted"/>
<dbReference type="NCBIfam" id="TIGR00254">
    <property type="entry name" value="GGDEF"/>
    <property type="match status" value="1"/>
</dbReference>
<dbReference type="PROSITE" id="PS50887">
    <property type="entry name" value="GGDEF"/>
    <property type="match status" value="1"/>
</dbReference>
<dbReference type="PANTHER" id="PTHR45138:SF9">
    <property type="entry name" value="DIGUANYLATE CYCLASE DGCM-RELATED"/>
    <property type="match status" value="1"/>
</dbReference>
<dbReference type="PROSITE" id="PS50006">
    <property type="entry name" value="FHA_DOMAIN"/>
    <property type="match status" value="1"/>
</dbReference>
<dbReference type="Proteomes" id="UP001324634">
    <property type="component" value="Chromosome"/>
</dbReference>
<dbReference type="PANTHER" id="PTHR45138">
    <property type="entry name" value="REGULATORY COMPONENTS OF SENSORY TRANSDUCTION SYSTEM"/>
    <property type="match status" value="1"/>
</dbReference>
<dbReference type="EMBL" id="CP139487">
    <property type="protein sequence ID" value="WPU64474.1"/>
    <property type="molecule type" value="Genomic_DNA"/>
</dbReference>
<sequence length="303" mass="33929">MSDDKNATVVITDIRKALSSLEEEAKQKPACLLVVGGELNGSIFNLNLGETTVGRNPDCTISLDFHGVSRRHFTIEVTDSEVTLNDLGSANGTYLNNQKLTTPTVLKRGDVIKIGAIAMKFLPKGDPERLTYDKLLEEAHTDGLTKCYNKTFFNNQLELEVKKCKVTGKPLSLIIFDLDHFKKLNDNYGHDAGDYVLKEKARLIRENGIRQGDIFARYGGEEFCILLPNTNLKQGFEIAERLRKLVEKHEFIYDGKRLPVTASIGVADYRQGVENGTDLFKRADSSVYKSKEGGRNQVNFYKA</sequence>
<evidence type="ECO:0000313" key="6">
    <source>
        <dbReference type="Proteomes" id="UP001324634"/>
    </source>
</evidence>
<evidence type="ECO:0000256" key="2">
    <source>
        <dbReference type="ARBA" id="ARBA00034247"/>
    </source>
</evidence>
<evidence type="ECO:0000259" key="4">
    <source>
        <dbReference type="PROSITE" id="PS50887"/>
    </source>
</evidence>
<dbReference type="RefSeq" id="WP_321393345.1">
    <property type="nucleotide sequence ID" value="NZ_CP139487.1"/>
</dbReference>
<reference evidence="5 6" key="1">
    <citation type="submission" date="2023-11" db="EMBL/GenBank/DDBJ databases">
        <title>Peredibacter starrii A3.12.</title>
        <authorList>
            <person name="Mitchell R.J."/>
        </authorList>
    </citation>
    <scope>NUCLEOTIDE SEQUENCE [LARGE SCALE GENOMIC DNA]</scope>
    <source>
        <strain evidence="5 6">A3.12</strain>
    </source>
</reference>
<dbReference type="AlphaFoldDB" id="A0AAX4HMH0"/>
<evidence type="ECO:0000313" key="5">
    <source>
        <dbReference type="EMBL" id="WPU64474.1"/>
    </source>
</evidence>
<dbReference type="GO" id="GO:0043709">
    <property type="term" value="P:cell adhesion involved in single-species biofilm formation"/>
    <property type="evidence" value="ECO:0007669"/>
    <property type="project" value="TreeGrafter"/>
</dbReference>
<dbReference type="SMART" id="SM00240">
    <property type="entry name" value="FHA"/>
    <property type="match status" value="1"/>
</dbReference>
<gene>
    <name evidence="5" type="ORF">SOO65_17405</name>
</gene>